<dbReference type="Proteomes" id="UP000006997">
    <property type="component" value="Unassembled WGS sequence"/>
</dbReference>
<name>J8EP04_BACCE</name>
<evidence type="ECO:0000313" key="2">
    <source>
        <dbReference type="Proteomes" id="UP000006997"/>
    </source>
</evidence>
<dbReference type="RefSeq" id="WP_002162098.1">
    <property type="nucleotide sequence ID" value="NZ_JH792115.1"/>
</dbReference>
<organism evidence="1 2">
    <name type="scientific">Bacillus cereus MC67</name>
    <dbReference type="NCBI Taxonomy" id="1053219"/>
    <lineage>
        <taxon>Bacteria</taxon>
        <taxon>Bacillati</taxon>
        <taxon>Bacillota</taxon>
        <taxon>Bacilli</taxon>
        <taxon>Bacillales</taxon>
        <taxon>Bacillaceae</taxon>
        <taxon>Bacillus</taxon>
        <taxon>Bacillus cereus group</taxon>
    </lineage>
</organism>
<dbReference type="EMBL" id="AHEN01000051">
    <property type="protein sequence ID" value="EJQ92942.1"/>
    <property type="molecule type" value="Genomic_DNA"/>
</dbReference>
<dbReference type="Gene3D" id="3.60.10.10">
    <property type="entry name" value="Endonuclease/exonuclease/phosphatase"/>
    <property type="match status" value="1"/>
</dbReference>
<evidence type="ECO:0008006" key="3">
    <source>
        <dbReference type="Google" id="ProtNLM"/>
    </source>
</evidence>
<dbReference type="AlphaFoldDB" id="J8EP04"/>
<comment type="caution">
    <text evidence="1">The sequence shown here is derived from an EMBL/GenBank/DDBJ whole genome shotgun (WGS) entry which is preliminary data.</text>
</comment>
<dbReference type="HOGENOM" id="CLU_076018_0_0_9"/>
<accession>J8EP04</accession>
<dbReference type="PATRIC" id="fig|1053219.3.peg.5527"/>
<reference evidence="1 2" key="1">
    <citation type="submission" date="2012-04" db="EMBL/GenBank/DDBJ databases">
        <title>The Genome Sequence of Bacillus cereus MC67.</title>
        <authorList>
            <consortium name="The Broad Institute Genome Sequencing Platform"/>
            <consortium name="The Broad Institute Genome Sequencing Center for Infectious Disease"/>
            <person name="Feldgarden M."/>
            <person name="Van der Auwera G.A."/>
            <person name="Mahillon J."/>
            <person name="Duprez V."/>
            <person name="Timmery S."/>
            <person name="Mattelet C."/>
            <person name="Dierick K."/>
            <person name="Sun M."/>
            <person name="Yu Z."/>
            <person name="Zhu L."/>
            <person name="Hu X."/>
            <person name="Shank E.B."/>
            <person name="Swiecicka I."/>
            <person name="Hansen B.M."/>
            <person name="Andrup L."/>
            <person name="Young S.K."/>
            <person name="Zeng Q."/>
            <person name="Gargeya S."/>
            <person name="Fitzgerald M."/>
            <person name="Haas B."/>
            <person name="Abouelleil A."/>
            <person name="Alvarado L."/>
            <person name="Arachchi H.M."/>
            <person name="Berlin A."/>
            <person name="Chapman S.B."/>
            <person name="Goldberg J."/>
            <person name="Griggs A."/>
            <person name="Gujja S."/>
            <person name="Hansen M."/>
            <person name="Howarth C."/>
            <person name="Imamovic A."/>
            <person name="Larimer J."/>
            <person name="McCowen C."/>
            <person name="Montmayeur A."/>
            <person name="Murphy C."/>
            <person name="Neiman D."/>
            <person name="Pearson M."/>
            <person name="Priest M."/>
            <person name="Roberts A."/>
            <person name="Saif S."/>
            <person name="Shea T."/>
            <person name="Sisk P."/>
            <person name="Sykes S."/>
            <person name="Wortman J."/>
            <person name="Nusbaum C."/>
            <person name="Birren B."/>
        </authorList>
    </citation>
    <scope>NUCLEOTIDE SEQUENCE [LARGE SCALE GENOMIC DNA]</scope>
    <source>
        <strain evidence="1 2">MC67</strain>
    </source>
</reference>
<sequence>MKIVAWNTAMAFRKKIEKILPLKANILVIPECENPEKWKENYDQKGIVQFLWDGDNLNKGIGIITLDDTYQIEFHPDYDRKFRYIIPLKVSGEQEFIMFAVWSQNDKERYNSYIGQIYLALEKYASLLKEPCIIVGDWNSNKIFDRIKRVKTHSEVVELLEGLGIMSAYHRYADEEQGQETKPTYYYRKDKEKPFHIDFLFASEIFLDQLKSFKIGTYEEWIKFSDHMPISVEFDRGKIIL</sequence>
<dbReference type="SUPFAM" id="SSF56219">
    <property type="entry name" value="DNase I-like"/>
    <property type="match status" value="1"/>
</dbReference>
<evidence type="ECO:0000313" key="1">
    <source>
        <dbReference type="EMBL" id="EJQ92942.1"/>
    </source>
</evidence>
<dbReference type="InterPro" id="IPR036691">
    <property type="entry name" value="Endo/exonu/phosph_ase_sf"/>
</dbReference>
<proteinExistence type="predicted"/>
<protein>
    <recommendedName>
        <fullName evidence="3">Endonuclease/exonuclease/phosphatase domain-containing protein</fullName>
    </recommendedName>
</protein>
<gene>
    <name evidence="1" type="ORF">II3_05396</name>
</gene>